<dbReference type="RefSeq" id="WP_184859187.1">
    <property type="nucleotide sequence ID" value="NZ_JACHLK010000006.1"/>
</dbReference>
<dbReference type="Pfam" id="PF01963">
    <property type="entry name" value="TraB_PrgY_gumN"/>
    <property type="match status" value="1"/>
</dbReference>
<comment type="caution">
    <text evidence="3">The sequence shown here is derived from an EMBL/GenBank/DDBJ whole genome shotgun (WGS) entry which is preliminary data.</text>
</comment>
<dbReference type="CDD" id="cd14789">
    <property type="entry name" value="Tiki"/>
    <property type="match status" value="1"/>
</dbReference>
<evidence type="ECO:0000256" key="2">
    <source>
        <dbReference type="SAM" id="SignalP"/>
    </source>
</evidence>
<dbReference type="AlphaFoldDB" id="A0A7X0PF40"/>
<dbReference type="InterPro" id="IPR002816">
    <property type="entry name" value="TraB/PrgY/GumN_fam"/>
</dbReference>
<dbReference type="EMBL" id="JACHLK010000006">
    <property type="protein sequence ID" value="MBB6560810.1"/>
    <property type="molecule type" value="Genomic_DNA"/>
</dbReference>
<feature type="chain" id="PRO_5031083738" evidence="2">
    <location>
        <begin position="28"/>
        <end position="340"/>
    </location>
</feature>
<gene>
    <name evidence="3" type="ORF">HNP48_003486</name>
</gene>
<dbReference type="PANTHER" id="PTHR40590:SF1">
    <property type="entry name" value="CYTOPLASMIC PROTEIN"/>
    <property type="match status" value="1"/>
</dbReference>
<name>A0A7X0PF40_9BURK</name>
<evidence type="ECO:0000256" key="1">
    <source>
        <dbReference type="SAM" id="MobiDB-lite"/>
    </source>
</evidence>
<evidence type="ECO:0000313" key="4">
    <source>
        <dbReference type="Proteomes" id="UP000575083"/>
    </source>
</evidence>
<accession>A0A7X0PF40</accession>
<feature type="signal peptide" evidence="2">
    <location>
        <begin position="1"/>
        <end position="27"/>
    </location>
</feature>
<dbReference type="PANTHER" id="PTHR40590">
    <property type="entry name" value="CYTOPLASMIC PROTEIN-RELATED"/>
    <property type="match status" value="1"/>
</dbReference>
<dbReference type="InterPro" id="IPR047111">
    <property type="entry name" value="YbaP-like"/>
</dbReference>
<reference evidence="3 4" key="1">
    <citation type="submission" date="2020-08" db="EMBL/GenBank/DDBJ databases">
        <title>Functional genomics of gut bacteria from endangered species of beetles.</title>
        <authorList>
            <person name="Carlos-Shanley C."/>
        </authorList>
    </citation>
    <scope>NUCLEOTIDE SEQUENCE [LARGE SCALE GENOMIC DNA]</scope>
    <source>
        <strain evidence="3 4">S00198</strain>
    </source>
</reference>
<sequence>MPWGLTQRLRAGAAWLALLLPAWAVQAQAPAEPARACPPAATPIGPADAEAARRDDRDRGLLWRIEKDGRTSWLYGTIHAAERGWVLPGPSVREALRRADRIALEVDLMDPAVAGGLATAVLPGPQTPPLPESLARRLRAQREALCADAGLVRLRPEIQLMSLVGLAARTVGIDPAYGIDLFLAGLARAMDKKVVSLESAEAQIALLVSDDPAKVARTLEEGLRQLEGGQARTIITTLTRAWAEGQLDTLRDYGDWCDCLKTAEDRADYARIVQGRNPALADGIAAQHAAGHAVFAAVGVLHMVGAEGLPALMAAKGFRVTRVPHAPPGTRQGPAPKAQR</sequence>
<keyword evidence="4" id="KW-1185">Reference proteome</keyword>
<evidence type="ECO:0000313" key="3">
    <source>
        <dbReference type="EMBL" id="MBB6560810.1"/>
    </source>
</evidence>
<keyword evidence="2" id="KW-0732">Signal</keyword>
<feature type="region of interest" description="Disordered" evidence="1">
    <location>
        <begin position="34"/>
        <end position="53"/>
    </location>
</feature>
<dbReference type="Proteomes" id="UP000575083">
    <property type="component" value="Unassembled WGS sequence"/>
</dbReference>
<proteinExistence type="predicted"/>
<organism evidence="3 4">
    <name type="scientific">Acidovorax soli</name>
    <dbReference type="NCBI Taxonomy" id="592050"/>
    <lineage>
        <taxon>Bacteria</taxon>
        <taxon>Pseudomonadati</taxon>
        <taxon>Pseudomonadota</taxon>
        <taxon>Betaproteobacteria</taxon>
        <taxon>Burkholderiales</taxon>
        <taxon>Comamonadaceae</taxon>
        <taxon>Acidovorax</taxon>
    </lineage>
</organism>
<protein>
    <submittedName>
        <fullName evidence="3">Uncharacterized protein YbaP (TraB family)</fullName>
    </submittedName>
</protein>